<evidence type="ECO:0000313" key="8">
    <source>
        <dbReference type="Proteomes" id="UP001291623"/>
    </source>
</evidence>
<organism evidence="7 8">
    <name type="scientific">Anisodus tanguticus</name>
    <dbReference type="NCBI Taxonomy" id="243964"/>
    <lineage>
        <taxon>Eukaryota</taxon>
        <taxon>Viridiplantae</taxon>
        <taxon>Streptophyta</taxon>
        <taxon>Embryophyta</taxon>
        <taxon>Tracheophyta</taxon>
        <taxon>Spermatophyta</taxon>
        <taxon>Magnoliopsida</taxon>
        <taxon>eudicotyledons</taxon>
        <taxon>Gunneridae</taxon>
        <taxon>Pentapetalae</taxon>
        <taxon>asterids</taxon>
        <taxon>lamiids</taxon>
        <taxon>Solanales</taxon>
        <taxon>Solanaceae</taxon>
        <taxon>Solanoideae</taxon>
        <taxon>Hyoscyameae</taxon>
        <taxon>Anisodus</taxon>
    </lineage>
</organism>
<dbReference type="GO" id="GO:0005634">
    <property type="term" value="C:nucleus"/>
    <property type="evidence" value="ECO:0007669"/>
    <property type="project" value="UniProtKB-SubCell"/>
</dbReference>
<gene>
    <name evidence="7" type="ORF">RND71_009639</name>
</gene>
<dbReference type="AlphaFoldDB" id="A0AAE1VRE3"/>
<evidence type="ECO:0000256" key="2">
    <source>
        <dbReference type="ARBA" id="ARBA00023015"/>
    </source>
</evidence>
<comment type="caution">
    <text evidence="7">The sequence shown here is derived from an EMBL/GenBank/DDBJ whole genome shotgun (WGS) entry which is preliminary data.</text>
</comment>
<dbReference type="Proteomes" id="UP001291623">
    <property type="component" value="Unassembled WGS sequence"/>
</dbReference>
<accession>A0AAE1VRE3</accession>
<dbReference type="GO" id="GO:0003700">
    <property type="term" value="F:DNA-binding transcription factor activity"/>
    <property type="evidence" value="ECO:0007669"/>
    <property type="project" value="InterPro"/>
</dbReference>
<dbReference type="InterPro" id="IPR016177">
    <property type="entry name" value="DNA-bd_dom_sf"/>
</dbReference>
<evidence type="ECO:0000259" key="6">
    <source>
        <dbReference type="PROSITE" id="PS51032"/>
    </source>
</evidence>
<dbReference type="Gene3D" id="3.30.730.10">
    <property type="entry name" value="AP2/ERF domain"/>
    <property type="match status" value="1"/>
</dbReference>
<reference evidence="7" key="1">
    <citation type="submission" date="2023-12" db="EMBL/GenBank/DDBJ databases">
        <title>Genome assembly of Anisodus tanguticus.</title>
        <authorList>
            <person name="Wang Y.-J."/>
        </authorList>
    </citation>
    <scope>NUCLEOTIDE SEQUENCE</scope>
    <source>
        <strain evidence="7">KB-2021</strain>
        <tissue evidence="7">Leaf</tissue>
    </source>
</reference>
<evidence type="ECO:0000256" key="3">
    <source>
        <dbReference type="ARBA" id="ARBA00023125"/>
    </source>
</evidence>
<sequence length="135" mass="14777">MLTEELHIVANRNCRLQLIGIFALVDCSSTAKIRDCVQSFPYSCLCNNNEIKTIAERGTFETAEAATLAYDEAALRFNGNKAKLNIPERLLSSDNTTDWNYGVSPSSYHYSSSGSFDLSQSSPIGQQISGIASIK</sequence>
<keyword evidence="3" id="KW-0238">DNA-binding</keyword>
<evidence type="ECO:0000313" key="7">
    <source>
        <dbReference type="EMBL" id="KAK4370164.1"/>
    </source>
</evidence>
<dbReference type="GO" id="GO:0009873">
    <property type="term" value="P:ethylene-activated signaling pathway"/>
    <property type="evidence" value="ECO:0007669"/>
    <property type="project" value="InterPro"/>
</dbReference>
<dbReference type="GO" id="GO:0003677">
    <property type="term" value="F:DNA binding"/>
    <property type="evidence" value="ECO:0007669"/>
    <property type="project" value="UniProtKB-KW"/>
</dbReference>
<keyword evidence="4" id="KW-0804">Transcription</keyword>
<dbReference type="SUPFAM" id="SSF54171">
    <property type="entry name" value="DNA-binding domain"/>
    <property type="match status" value="1"/>
</dbReference>
<keyword evidence="2" id="KW-0805">Transcription regulation</keyword>
<protein>
    <recommendedName>
        <fullName evidence="6">AP2/ERF domain-containing protein</fullName>
    </recommendedName>
</protein>
<dbReference type="InterPro" id="IPR044808">
    <property type="entry name" value="ERF_plant"/>
</dbReference>
<dbReference type="InterPro" id="IPR036955">
    <property type="entry name" value="AP2/ERF_dom_sf"/>
</dbReference>
<dbReference type="EMBL" id="JAVYJV010000005">
    <property type="protein sequence ID" value="KAK4370164.1"/>
    <property type="molecule type" value="Genomic_DNA"/>
</dbReference>
<proteinExistence type="predicted"/>
<feature type="domain" description="AP2/ERF" evidence="6">
    <location>
        <begin position="58"/>
        <end position="87"/>
    </location>
</feature>
<dbReference type="SMART" id="SM00380">
    <property type="entry name" value="AP2"/>
    <property type="match status" value="1"/>
</dbReference>
<dbReference type="PANTHER" id="PTHR31190">
    <property type="entry name" value="DNA-BINDING DOMAIN"/>
    <property type="match status" value="1"/>
</dbReference>
<dbReference type="InterPro" id="IPR001471">
    <property type="entry name" value="AP2/ERF_dom"/>
</dbReference>
<dbReference type="PANTHER" id="PTHR31190:SF489">
    <property type="entry name" value="ETHYLENE-RESPONSIVE TRANSCRIPTION FACTOR ERF113-RELATED"/>
    <property type="match status" value="1"/>
</dbReference>
<keyword evidence="8" id="KW-1185">Reference proteome</keyword>
<keyword evidence="5" id="KW-0539">Nucleus</keyword>
<evidence type="ECO:0000256" key="1">
    <source>
        <dbReference type="ARBA" id="ARBA00004123"/>
    </source>
</evidence>
<comment type="subcellular location">
    <subcellularLocation>
        <location evidence="1">Nucleus</location>
    </subcellularLocation>
</comment>
<evidence type="ECO:0000256" key="4">
    <source>
        <dbReference type="ARBA" id="ARBA00023163"/>
    </source>
</evidence>
<name>A0AAE1VRE3_9SOLA</name>
<dbReference type="PROSITE" id="PS51032">
    <property type="entry name" value="AP2_ERF"/>
    <property type="match status" value="1"/>
</dbReference>
<evidence type="ECO:0000256" key="5">
    <source>
        <dbReference type="ARBA" id="ARBA00023242"/>
    </source>
</evidence>